<dbReference type="AlphaFoldDB" id="A0A1X7K4J5"/>
<organism evidence="2 3">
    <name type="scientific">Marivirga sericea</name>
    <dbReference type="NCBI Taxonomy" id="1028"/>
    <lineage>
        <taxon>Bacteria</taxon>
        <taxon>Pseudomonadati</taxon>
        <taxon>Bacteroidota</taxon>
        <taxon>Cytophagia</taxon>
        <taxon>Cytophagales</taxon>
        <taxon>Marivirgaceae</taxon>
        <taxon>Marivirga</taxon>
    </lineage>
</organism>
<dbReference type="RefSeq" id="WP_085517387.1">
    <property type="nucleotide sequence ID" value="NZ_FXAW01000004.1"/>
</dbReference>
<evidence type="ECO:0000313" key="2">
    <source>
        <dbReference type="EMBL" id="SMG35536.1"/>
    </source>
</evidence>
<dbReference type="InterPro" id="IPR014284">
    <property type="entry name" value="RNA_pol_sigma-70_dom"/>
</dbReference>
<sequence>MKTNDITTILNQLDSSNPKVSEELYSILYKELKITAKSVRNRWNGNDTLNTTALVHETFLKIVPEDTSWQNRCHFFFIAGKAMRQILCNYAEKKNAQKRKASQATLDVEDFKDIIPLNDRTIIEILCLENLLKRLESEDALYGQVIECRFYGDMTIKETAEILKISEATVKRKWNFARAFLFKEIKAAS</sequence>
<dbReference type="GO" id="GO:0006352">
    <property type="term" value="P:DNA-templated transcription initiation"/>
    <property type="evidence" value="ECO:0007669"/>
    <property type="project" value="InterPro"/>
</dbReference>
<dbReference type="EMBL" id="FXAW01000004">
    <property type="protein sequence ID" value="SMG35536.1"/>
    <property type="molecule type" value="Genomic_DNA"/>
</dbReference>
<dbReference type="STRING" id="1028.SAMN05661096_02355"/>
<dbReference type="OrthoDB" id="128473at2"/>
<reference evidence="3" key="1">
    <citation type="submission" date="2017-04" db="EMBL/GenBank/DDBJ databases">
        <authorList>
            <person name="Varghese N."/>
            <person name="Submissions S."/>
        </authorList>
    </citation>
    <scope>NUCLEOTIDE SEQUENCE [LARGE SCALE GENOMIC DNA]</scope>
    <source>
        <strain evidence="3">DSM 4125</strain>
    </source>
</reference>
<proteinExistence type="predicted"/>
<dbReference type="Proteomes" id="UP000193804">
    <property type="component" value="Unassembled WGS sequence"/>
</dbReference>
<name>A0A1X7K4J5_9BACT</name>
<dbReference type="Gene3D" id="1.10.10.10">
    <property type="entry name" value="Winged helix-like DNA-binding domain superfamily/Winged helix DNA-binding domain"/>
    <property type="match status" value="1"/>
</dbReference>
<keyword evidence="3" id="KW-1185">Reference proteome</keyword>
<dbReference type="Pfam" id="PF07638">
    <property type="entry name" value="Sigma70_ECF"/>
    <property type="match status" value="1"/>
</dbReference>
<dbReference type="NCBIfam" id="TIGR02937">
    <property type="entry name" value="sigma70-ECF"/>
    <property type="match status" value="1"/>
</dbReference>
<accession>A0A1X7K4J5</accession>
<evidence type="ECO:0000313" key="3">
    <source>
        <dbReference type="Proteomes" id="UP000193804"/>
    </source>
</evidence>
<dbReference type="InterPro" id="IPR011517">
    <property type="entry name" value="RNA_pol_sigma70_ECF-like"/>
</dbReference>
<dbReference type="NCBIfam" id="TIGR02999">
    <property type="entry name" value="Sig-70_X6"/>
    <property type="match status" value="1"/>
</dbReference>
<dbReference type="SUPFAM" id="SSF88659">
    <property type="entry name" value="Sigma3 and sigma4 domains of RNA polymerase sigma factors"/>
    <property type="match status" value="1"/>
</dbReference>
<dbReference type="InterPro" id="IPR036388">
    <property type="entry name" value="WH-like_DNA-bd_sf"/>
</dbReference>
<dbReference type="GO" id="GO:0003700">
    <property type="term" value="F:DNA-binding transcription factor activity"/>
    <property type="evidence" value="ECO:0007669"/>
    <property type="project" value="InterPro"/>
</dbReference>
<evidence type="ECO:0000259" key="1">
    <source>
        <dbReference type="Pfam" id="PF07638"/>
    </source>
</evidence>
<protein>
    <submittedName>
        <fullName evidence="2">RNA polymerase sigma factor, TIGR02999 family</fullName>
    </submittedName>
</protein>
<feature type="domain" description="RNA polymerase sigma-70 ECF-like HTH" evidence="1">
    <location>
        <begin position="4"/>
        <end position="185"/>
    </location>
</feature>
<gene>
    <name evidence="2" type="ORF">SAMN05661096_02355</name>
</gene>
<dbReference type="InterPro" id="IPR013324">
    <property type="entry name" value="RNA_pol_sigma_r3/r4-like"/>
</dbReference>
<dbReference type="InterPro" id="IPR053812">
    <property type="entry name" value="HTH_Sigma70_ECF-like"/>
</dbReference>